<feature type="transmembrane region" description="Helical" evidence="2">
    <location>
        <begin position="47"/>
        <end position="64"/>
    </location>
</feature>
<proteinExistence type="predicted"/>
<protein>
    <submittedName>
        <fullName evidence="3">Tol-pal system YbgF family protein</fullName>
    </submittedName>
</protein>
<evidence type="ECO:0000256" key="2">
    <source>
        <dbReference type="SAM" id="Phobius"/>
    </source>
</evidence>
<dbReference type="InterPro" id="IPR011990">
    <property type="entry name" value="TPR-like_helical_dom_sf"/>
</dbReference>
<keyword evidence="2" id="KW-0472">Membrane</keyword>
<comment type="caution">
    <text evidence="3">The sequence shown here is derived from an EMBL/GenBank/DDBJ whole genome shotgun (WGS) entry which is preliminary data.</text>
</comment>
<keyword evidence="2" id="KW-1133">Transmembrane helix</keyword>
<keyword evidence="4" id="KW-1185">Reference proteome</keyword>
<accession>A0ABW1NYN6</accession>
<evidence type="ECO:0000313" key="3">
    <source>
        <dbReference type="EMBL" id="MFC6087920.1"/>
    </source>
</evidence>
<keyword evidence="2" id="KW-0812">Transmembrane</keyword>
<dbReference type="RefSeq" id="WP_380631933.1">
    <property type="nucleotide sequence ID" value="NZ_JBHSQO010000001.1"/>
</dbReference>
<feature type="region of interest" description="Disordered" evidence="1">
    <location>
        <begin position="1"/>
        <end position="39"/>
    </location>
</feature>
<dbReference type="EMBL" id="JBHSQO010000001">
    <property type="protein sequence ID" value="MFC6087920.1"/>
    <property type="molecule type" value="Genomic_DNA"/>
</dbReference>
<dbReference type="Gene3D" id="1.25.40.10">
    <property type="entry name" value="Tetratricopeptide repeat domain"/>
    <property type="match status" value="1"/>
</dbReference>
<evidence type="ECO:0000256" key="1">
    <source>
        <dbReference type="SAM" id="MobiDB-lite"/>
    </source>
</evidence>
<evidence type="ECO:0000313" key="4">
    <source>
        <dbReference type="Proteomes" id="UP001596220"/>
    </source>
</evidence>
<feature type="compositionally biased region" description="Basic and acidic residues" evidence="1">
    <location>
        <begin position="12"/>
        <end position="24"/>
    </location>
</feature>
<sequence>MGGTPGTWSPDGADRPEAVARQEWFDDTPTDPRLPVLPPPPPARSRAAAVLLNLTGIGVGYAYLGRRVRAWVAAVVAVALVLIACSIDAAESPRLWLAVAVVWLAALALDAHRLAARHPRPHDRSARTAAVLAGALAGVVDAGADAGYGLAGRAARDDATAAQAAGDCATATAGFDAVTGPYRLAPGADVAGARRARVECEDYQRAVESRQGDRHPRAVAGFLRFRQDHPDSVLGPFARENLVESYAAWARELTEDQRLDDAVVVYRDLVEEEPSFRPEAARTYLLLARTPSSTEPVERAREAVGALLVVVDEFGDTPAAAEVPGALDAAYAEAAAPYARGEFCNALSPLEHFAELTHQATGKVAGEARDALPRAVLECGLGQLREGRSGNAVTTLERFVTAYPGHGDAAQARSALISAKVAVGTGARLPVPAPLGAAGPVRVTFYNGVNAPVSVRVAGSTAHEFDLPACPSCPPSFAPGTGGAACPSFAGLPGHTMGLNAGEHHVLGEYLSATDLAEPLDAGGGPDLYCLYLVRAS</sequence>
<feature type="transmembrane region" description="Helical" evidence="2">
    <location>
        <begin position="71"/>
        <end position="89"/>
    </location>
</feature>
<name>A0ABW1NYN6_9PSEU</name>
<feature type="transmembrane region" description="Helical" evidence="2">
    <location>
        <begin position="95"/>
        <end position="115"/>
    </location>
</feature>
<dbReference type="Proteomes" id="UP001596220">
    <property type="component" value="Unassembled WGS sequence"/>
</dbReference>
<gene>
    <name evidence="3" type="ORF">ACFP3R_01405</name>
</gene>
<reference evidence="4" key="1">
    <citation type="journal article" date="2019" name="Int. J. Syst. Evol. Microbiol.">
        <title>The Global Catalogue of Microorganisms (GCM) 10K type strain sequencing project: providing services to taxonomists for standard genome sequencing and annotation.</title>
        <authorList>
            <consortium name="The Broad Institute Genomics Platform"/>
            <consortium name="The Broad Institute Genome Sequencing Center for Infectious Disease"/>
            <person name="Wu L."/>
            <person name="Ma J."/>
        </authorList>
    </citation>
    <scope>NUCLEOTIDE SEQUENCE [LARGE SCALE GENOMIC DNA]</scope>
    <source>
        <strain evidence="4">CGMCC 4.7246</strain>
    </source>
</reference>
<organism evidence="3 4">
    <name type="scientific">Saccharothrix lopnurensis</name>
    <dbReference type="NCBI Taxonomy" id="1670621"/>
    <lineage>
        <taxon>Bacteria</taxon>
        <taxon>Bacillati</taxon>
        <taxon>Actinomycetota</taxon>
        <taxon>Actinomycetes</taxon>
        <taxon>Pseudonocardiales</taxon>
        <taxon>Pseudonocardiaceae</taxon>
        <taxon>Saccharothrix</taxon>
    </lineage>
</organism>